<evidence type="ECO:0000313" key="1">
    <source>
        <dbReference type="EMBL" id="KAF9872568.1"/>
    </source>
</evidence>
<keyword evidence="2" id="KW-1185">Reference proteome</keyword>
<dbReference type="GeneID" id="62165854"/>
<evidence type="ECO:0000313" key="2">
    <source>
        <dbReference type="Proteomes" id="UP000781932"/>
    </source>
</evidence>
<dbReference type="AlphaFoldDB" id="A0A9P6HXB8"/>
<sequence length="432" mass="49482">MATLEDLEFEDLIAFSHAWPRVANIVASYDLIRLRELQCFFSKTTFRNTKLGVGVDVSSLGKRSIESEFDLISQEAFRDLAIRNSVHNISFKHWLPLPLSRRHWKSVEGDVAPVLTTLSTEAGLLSKSPIEVLAAFMNDIVVRLNMIEAHPSRKTQYHAGQKSTLRHASEKAIESYFHLFHLILCLATENEELVSAANSKITGFMNGQTSKVACPNLGHLLVYLLISDIPITDMVRKTIITEAITRNVVWMLDKRGANMPELSYLEPDKVSHYRLRKTFEASRTSYRLLMFSELFRRIARPTNGRSLVKLRDELFDRHGAPPAGAALHLSTEVRRLHDIDNFWDFFVEMGIEQKPGIEWFTAHLRDCINNSMAKGYSIWGLSEYTALALRCQLEPTVGLYANLYPGYAPRHWELQQATFFPNKKRSQKRSRR</sequence>
<dbReference type="EMBL" id="JAATWM020000037">
    <property type="protein sequence ID" value="KAF9872568.1"/>
    <property type="molecule type" value="Genomic_DNA"/>
</dbReference>
<dbReference type="OrthoDB" id="109543at2759"/>
<reference evidence="1" key="2">
    <citation type="submission" date="2020-11" db="EMBL/GenBank/DDBJ databases">
        <title>Whole genome sequencing of Colletotrichum sp.</title>
        <authorList>
            <person name="Li H."/>
        </authorList>
    </citation>
    <scope>NUCLEOTIDE SEQUENCE</scope>
    <source>
        <strain evidence="1">CkLH20</strain>
    </source>
</reference>
<protein>
    <submittedName>
        <fullName evidence="1">Uncharacterized protein</fullName>
    </submittedName>
</protein>
<comment type="caution">
    <text evidence="1">The sequence shown here is derived from an EMBL/GenBank/DDBJ whole genome shotgun (WGS) entry which is preliminary data.</text>
</comment>
<accession>A0A9P6HXB8</accession>
<gene>
    <name evidence="1" type="ORF">CkaCkLH20_10065</name>
</gene>
<proteinExistence type="predicted"/>
<reference evidence="1" key="1">
    <citation type="submission" date="2020-03" db="EMBL/GenBank/DDBJ databases">
        <authorList>
            <person name="He L."/>
        </authorList>
    </citation>
    <scope>NUCLEOTIDE SEQUENCE</scope>
    <source>
        <strain evidence="1">CkLH20</strain>
    </source>
</reference>
<organism evidence="1 2">
    <name type="scientific">Colletotrichum karsti</name>
    <dbReference type="NCBI Taxonomy" id="1095194"/>
    <lineage>
        <taxon>Eukaryota</taxon>
        <taxon>Fungi</taxon>
        <taxon>Dikarya</taxon>
        <taxon>Ascomycota</taxon>
        <taxon>Pezizomycotina</taxon>
        <taxon>Sordariomycetes</taxon>
        <taxon>Hypocreomycetidae</taxon>
        <taxon>Glomerellales</taxon>
        <taxon>Glomerellaceae</taxon>
        <taxon>Colletotrichum</taxon>
        <taxon>Colletotrichum boninense species complex</taxon>
    </lineage>
</organism>
<dbReference type="RefSeq" id="XP_038742029.1">
    <property type="nucleotide sequence ID" value="XM_038892780.1"/>
</dbReference>
<dbReference type="Proteomes" id="UP000781932">
    <property type="component" value="Unassembled WGS sequence"/>
</dbReference>
<name>A0A9P6HXB8_9PEZI</name>